<organism evidence="1">
    <name type="scientific">uncultured Caudovirales phage</name>
    <dbReference type="NCBI Taxonomy" id="2100421"/>
    <lineage>
        <taxon>Viruses</taxon>
        <taxon>Duplodnaviria</taxon>
        <taxon>Heunggongvirae</taxon>
        <taxon>Uroviricota</taxon>
        <taxon>Caudoviricetes</taxon>
        <taxon>Peduoviridae</taxon>
        <taxon>Maltschvirus</taxon>
        <taxon>Maltschvirus maltsch</taxon>
    </lineage>
</organism>
<gene>
    <name evidence="1" type="ORF">UFOVP1299_78</name>
</gene>
<proteinExistence type="predicted"/>
<evidence type="ECO:0000313" key="1">
    <source>
        <dbReference type="EMBL" id="CAB4196369.1"/>
    </source>
</evidence>
<reference evidence="1" key="1">
    <citation type="submission" date="2020-05" db="EMBL/GenBank/DDBJ databases">
        <authorList>
            <person name="Chiriac C."/>
            <person name="Salcher M."/>
            <person name="Ghai R."/>
            <person name="Kavagutti S V."/>
        </authorList>
    </citation>
    <scope>NUCLEOTIDE SEQUENCE</scope>
</reference>
<sequence length="204" mass="22805">MFRSRADRRNAHGLVGFLAEPKTLENNNEEKIMADALMTTDKPYTVLVKIIPDEEGRAPWEQGDGHGIVSDWTDREKNPGELVLSSDRNSRRYYDVDASMVIALRDNWGVSVAESVNLTDKQIAEKAVGADYEYLRSWCNGEWRYVGVLVEILVHEITIVSASLWGIESNAESYISEITAELTIEALTGSSEMLAKLQTVVLPV</sequence>
<accession>A0A6J5RHD2</accession>
<dbReference type="EMBL" id="LR797246">
    <property type="protein sequence ID" value="CAB4196369.1"/>
    <property type="molecule type" value="Genomic_DNA"/>
</dbReference>
<protein>
    <submittedName>
        <fullName evidence="1">Uncharacterized protein</fullName>
    </submittedName>
</protein>
<name>A0A6J5RHD2_9CAUD</name>